<dbReference type="InterPro" id="IPR003890">
    <property type="entry name" value="MIF4G-like_typ-3"/>
</dbReference>
<feature type="compositionally biased region" description="Polar residues" evidence="8">
    <location>
        <begin position="191"/>
        <end position="203"/>
    </location>
</feature>
<evidence type="ECO:0000313" key="11">
    <source>
        <dbReference type="Proteomes" id="UP000813385"/>
    </source>
</evidence>
<comment type="subcellular location">
    <subcellularLocation>
        <location evidence="1">Cytoplasm</location>
    </subcellularLocation>
</comment>
<feature type="compositionally biased region" description="Polar residues" evidence="8">
    <location>
        <begin position="1483"/>
        <end position="1499"/>
    </location>
</feature>
<evidence type="ECO:0000259" key="9">
    <source>
        <dbReference type="SMART" id="SM00543"/>
    </source>
</evidence>
<dbReference type="Gene3D" id="1.25.40.180">
    <property type="match status" value="1"/>
</dbReference>
<protein>
    <submittedName>
        <fullName evidence="10">Eukaryotic initiation factor 4F subunit p130</fullName>
    </submittedName>
</protein>
<dbReference type="Gene3D" id="1.20.970.30">
    <property type="entry name" value="eIF4G, eIF4E-binding domain"/>
    <property type="match status" value="1"/>
</dbReference>
<feature type="domain" description="MIF4G" evidence="9">
    <location>
        <begin position="1122"/>
        <end position="1367"/>
    </location>
</feature>
<feature type="compositionally biased region" description="Basic and acidic residues" evidence="8">
    <location>
        <begin position="701"/>
        <end position="728"/>
    </location>
</feature>
<name>A0A8K0T8M6_9PEZI</name>
<dbReference type="SUPFAM" id="SSF101489">
    <property type="entry name" value="Eukaryotic initiation factor 4f subunit eIF4g, eIF4e-binding domain"/>
    <property type="match status" value="1"/>
</dbReference>
<comment type="similarity">
    <text evidence="2">Belongs to the eukaryotic initiation factor 4G family.</text>
</comment>
<feature type="region of interest" description="Disordered" evidence="8">
    <location>
        <begin position="604"/>
        <end position="760"/>
    </location>
</feature>
<feature type="compositionally biased region" description="Basic and acidic residues" evidence="8">
    <location>
        <begin position="789"/>
        <end position="814"/>
    </location>
</feature>
<feature type="compositionally biased region" description="Polar residues" evidence="8">
    <location>
        <begin position="267"/>
        <end position="277"/>
    </location>
</feature>
<dbReference type="PANTHER" id="PTHR23253">
    <property type="entry name" value="EUKARYOTIC TRANSLATION INITIATION FACTOR 4 GAMMA"/>
    <property type="match status" value="1"/>
</dbReference>
<feature type="compositionally biased region" description="Basic and acidic residues" evidence="8">
    <location>
        <begin position="669"/>
        <end position="690"/>
    </location>
</feature>
<keyword evidence="11" id="KW-1185">Reference proteome</keyword>
<evidence type="ECO:0000256" key="6">
    <source>
        <dbReference type="ARBA" id="ARBA00022884"/>
    </source>
</evidence>
<gene>
    <name evidence="10" type="ORF">B0T11DRAFT_301141</name>
</gene>
<feature type="compositionally biased region" description="Polar residues" evidence="8">
    <location>
        <begin position="153"/>
        <end position="167"/>
    </location>
</feature>
<feature type="compositionally biased region" description="Low complexity" evidence="8">
    <location>
        <begin position="41"/>
        <end position="53"/>
    </location>
</feature>
<evidence type="ECO:0000256" key="1">
    <source>
        <dbReference type="ARBA" id="ARBA00004496"/>
    </source>
</evidence>
<evidence type="ECO:0000256" key="7">
    <source>
        <dbReference type="ARBA" id="ARBA00022917"/>
    </source>
</evidence>
<keyword evidence="3" id="KW-0963">Cytoplasm</keyword>
<dbReference type="InterPro" id="IPR016024">
    <property type="entry name" value="ARM-type_fold"/>
</dbReference>
<keyword evidence="4 10" id="KW-0396">Initiation factor</keyword>
<dbReference type="FunFam" id="1.25.40.180:FF:000020">
    <property type="entry name" value="Eukaryotic translation initiation factor subunit"/>
    <property type="match status" value="1"/>
</dbReference>
<dbReference type="Pfam" id="PF12152">
    <property type="entry name" value="eIF_4G1"/>
    <property type="match status" value="1"/>
</dbReference>
<reference evidence="10" key="1">
    <citation type="journal article" date="2021" name="Nat. Commun.">
        <title>Genetic determinants of endophytism in the Arabidopsis root mycobiome.</title>
        <authorList>
            <person name="Mesny F."/>
            <person name="Miyauchi S."/>
            <person name="Thiergart T."/>
            <person name="Pickel B."/>
            <person name="Atanasova L."/>
            <person name="Karlsson M."/>
            <person name="Huettel B."/>
            <person name="Barry K.W."/>
            <person name="Haridas S."/>
            <person name="Chen C."/>
            <person name="Bauer D."/>
            <person name="Andreopoulos W."/>
            <person name="Pangilinan J."/>
            <person name="LaButti K."/>
            <person name="Riley R."/>
            <person name="Lipzen A."/>
            <person name="Clum A."/>
            <person name="Drula E."/>
            <person name="Henrissat B."/>
            <person name="Kohler A."/>
            <person name="Grigoriev I.V."/>
            <person name="Martin F.M."/>
            <person name="Hacquard S."/>
        </authorList>
    </citation>
    <scope>NUCLEOTIDE SEQUENCE</scope>
    <source>
        <strain evidence="10">MPI-CAGE-AT-0016</strain>
    </source>
</reference>
<evidence type="ECO:0000256" key="5">
    <source>
        <dbReference type="ARBA" id="ARBA00022553"/>
    </source>
</evidence>
<dbReference type="InterPro" id="IPR022745">
    <property type="entry name" value="eIF4G1_eIF4E-bd"/>
</dbReference>
<dbReference type="Proteomes" id="UP000813385">
    <property type="component" value="Unassembled WGS sequence"/>
</dbReference>
<feature type="region of interest" description="Disordered" evidence="8">
    <location>
        <begin position="1"/>
        <end position="417"/>
    </location>
</feature>
<feature type="compositionally biased region" description="Low complexity" evidence="8">
    <location>
        <begin position="866"/>
        <end position="879"/>
    </location>
</feature>
<evidence type="ECO:0000256" key="8">
    <source>
        <dbReference type="SAM" id="MobiDB-lite"/>
    </source>
</evidence>
<feature type="compositionally biased region" description="Polar residues" evidence="8">
    <location>
        <begin position="328"/>
        <end position="337"/>
    </location>
</feature>
<feature type="region of interest" description="Disordered" evidence="8">
    <location>
        <begin position="500"/>
        <end position="584"/>
    </location>
</feature>
<feature type="compositionally biased region" description="Polar residues" evidence="8">
    <location>
        <begin position="85"/>
        <end position="94"/>
    </location>
</feature>
<feature type="region of interest" description="Disordered" evidence="8">
    <location>
        <begin position="958"/>
        <end position="1072"/>
    </location>
</feature>
<dbReference type="OrthoDB" id="514777at2759"/>
<feature type="compositionally biased region" description="Basic and acidic residues" evidence="8">
    <location>
        <begin position="652"/>
        <end position="662"/>
    </location>
</feature>
<feature type="compositionally biased region" description="Low complexity" evidence="8">
    <location>
        <begin position="691"/>
        <end position="700"/>
    </location>
</feature>
<evidence type="ECO:0000256" key="4">
    <source>
        <dbReference type="ARBA" id="ARBA00022540"/>
    </source>
</evidence>
<evidence type="ECO:0000313" key="10">
    <source>
        <dbReference type="EMBL" id="KAH7354101.1"/>
    </source>
</evidence>
<feature type="compositionally biased region" description="Polar residues" evidence="8">
    <location>
        <begin position="987"/>
        <end position="1003"/>
    </location>
</feature>
<comment type="caution">
    <text evidence="10">The sequence shown here is derived from an EMBL/GenBank/DDBJ whole genome shotgun (WGS) entry which is preliminary data.</text>
</comment>
<feature type="compositionally biased region" description="Basic and acidic residues" evidence="8">
    <location>
        <begin position="744"/>
        <end position="760"/>
    </location>
</feature>
<feature type="compositionally biased region" description="Low complexity" evidence="8">
    <location>
        <begin position="1"/>
        <end position="34"/>
    </location>
</feature>
<feature type="compositionally biased region" description="Polar residues" evidence="8">
    <location>
        <begin position="54"/>
        <end position="66"/>
    </location>
</feature>
<feature type="region of interest" description="Disordered" evidence="8">
    <location>
        <begin position="1372"/>
        <end position="1534"/>
    </location>
</feature>
<dbReference type="Pfam" id="PF02854">
    <property type="entry name" value="MIF4G"/>
    <property type="match status" value="1"/>
</dbReference>
<keyword evidence="7" id="KW-0648">Protein biosynthesis</keyword>
<accession>A0A8K0T8M6</accession>
<keyword evidence="6" id="KW-0694">RNA-binding</keyword>
<sequence>MTSTADSQNSQAPNSSAAAPSYASAAGASKKQASTPLIATGSNSSPVVVGGSSAHNAKSSGPSSLNGRPAITPAVPANPHGAHGSGNNNNTMNGASGDHSRKSSVTMSANGPNNYGPNGAAAAAGSKPPSSLKFGFDGSPAIAHSSPHVGSSAPITIQGTNGPNQRVPSPAHSPSPIPQQPIASGGRPPSGMSQQNTQMTFGSLGSEGDRHMRQGSVPPQNPAALASQAGAHIRRESAVSQHSDMSGAGGRPNFNHQAGRGRGNAGFTPQQYNNNNVGFPPTNYARPGATGRGGPSMPPAFQPGRPMGGYPNSPGPGRSPALAHAQPGLSQPGTPNMGTIHPANMGTPPSYHYGAPMPQPQVQPPLSLQQSFKHGKRKQNRRFADKSSGGSKAMEQPYRAGSAQLRNPSSRWVGSRGDDQAWVTPDFYYYREPLDPREAETCLPQAGASSTLSFVAPSVKTKDPINLDPSSGNVDEQLDHLLTLQNQYPYPPYGGQYDPRQHGAYPQPFMNQGPAGSPGANFHAPQFTPTPYHAAAPQAMSRTSSHSDRPPSSTGQAATQPIVVSSSQSQNGQQKAGLGNNFRPPKRSAAIIIKNAAGEAIDFSSMKTPASPSPSVQQSKTPPVAAATPPPSQKPAASATHARNESQSVPKTAKEIQEELRAKILAATHGDDKPKEEAAAKPKPAEDKVAETPAAPAAEVAPKEPEQDEKAAPEPKKEEPPAPVEETKAPAPAAPVEDEEDELERQIREMEELEAQREKEAAEYELKKKAKLEEQKKQEAANKATSAAEEDKKLRDAEAEAERLEEEKEKRRAAAEASGVSVADILKGKATLPDAPKVNDVTDKLASLSIGKDAKSSTAEKPRAAKPPALNLAPLNTKPVEPPQPSAALQSLKSARFLTVMKADMYPTGIQSPNPALNAAVAKKGKAFKYDAQFLLQFQKVFTEQPSMEFHQQVKSLIGDNDGSRSASTPRPGNSRQASRSGPFPPSQQNMGSFASARGTTSAERFARSTAAINGPPAPGGGMGSFGRTGSFPMGAPMSRSASSANMAGPNSPRTGSRRGPSRRGGDSARDAQAAKNMPLTAGMELKPITVSASGWKPMSIGNKAANAPITAAGNMEPEMVQRKVKSNLNKMTPEKFDKIADQILVIVAQSKNESDGRTLRQVIQLTFEKATDEAHWASMYAKFCKRMLDTMSTDIRDENLKDKNGEVVSGGALFRKYLLNRCQEEFERGWKVNLPEKPAEEAKDAAPGGEAAMLSDEYYIAATAKRRGLGLVQFIGELYKLGMLTERIMHACVQKLVDYETMPEEAEIESLSKLIRTIGANMDANPRNKAAMDAYFTRIQGVIDMPELPSRLKFMLMDLVDLRRKGWETKEANKGPKTLDEVRAEAEAAAAAKAQENARGNQRGPPGGRSMGRGDSRSYSNYAQQNSNHVGMDDLRRLKGGAGRAPGTVGSLGPTSMFSSRSNSGRRLGPGGSLGRPGEDSGASSRTGTPPTTHTNAFSALANLDSENPASPPSTAASPALSKTVPDSAAGSK</sequence>
<feature type="compositionally biased region" description="Basic and acidic residues" evidence="8">
    <location>
        <begin position="1372"/>
        <end position="1387"/>
    </location>
</feature>
<dbReference type="FunFam" id="1.20.970.30:FF:000001">
    <property type="entry name" value="Eukaryotic translation initiation factor subunit eIF-4F, putative"/>
    <property type="match status" value="1"/>
</dbReference>
<feature type="compositionally biased region" description="Low complexity" evidence="8">
    <location>
        <begin position="1388"/>
        <end position="1399"/>
    </location>
</feature>
<dbReference type="SUPFAM" id="SSF48371">
    <property type="entry name" value="ARM repeat"/>
    <property type="match status" value="1"/>
</dbReference>
<organism evidence="10 11">
    <name type="scientific">Plectosphaerella cucumerina</name>
    <dbReference type="NCBI Taxonomy" id="40658"/>
    <lineage>
        <taxon>Eukaryota</taxon>
        <taxon>Fungi</taxon>
        <taxon>Dikarya</taxon>
        <taxon>Ascomycota</taxon>
        <taxon>Pezizomycotina</taxon>
        <taxon>Sordariomycetes</taxon>
        <taxon>Hypocreomycetidae</taxon>
        <taxon>Glomerellales</taxon>
        <taxon>Plectosphaerellaceae</taxon>
        <taxon>Plectosphaerella</taxon>
    </lineage>
</organism>
<feature type="compositionally biased region" description="Low complexity" evidence="8">
    <location>
        <begin position="108"/>
        <end position="131"/>
    </location>
</feature>
<dbReference type="SMART" id="SM00543">
    <property type="entry name" value="MIF4G"/>
    <property type="match status" value="1"/>
</dbReference>
<feature type="compositionally biased region" description="Polar residues" evidence="8">
    <location>
        <begin position="605"/>
        <end position="620"/>
    </location>
</feature>
<dbReference type="InterPro" id="IPR036211">
    <property type="entry name" value="eIF4G_eIF4E-bd_sf"/>
</dbReference>
<evidence type="ECO:0000256" key="2">
    <source>
        <dbReference type="ARBA" id="ARBA00005775"/>
    </source>
</evidence>
<dbReference type="GO" id="GO:0016281">
    <property type="term" value="C:eukaryotic translation initiation factor 4F complex"/>
    <property type="evidence" value="ECO:0007669"/>
    <property type="project" value="TreeGrafter"/>
</dbReference>
<feature type="compositionally biased region" description="Low complexity" evidence="8">
    <location>
        <begin position="1514"/>
        <end position="1523"/>
    </location>
</feature>
<dbReference type="GO" id="GO:0003729">
    <property type="term" value="F:mRNA binding"/>
    <property type="evidence" value="ECO:0007669"/>
    <property type="project" value="TreeGrafter"/>
</dbReference>
<feature type="compositionally biased region" description="Polar residues" evidence="8">
    <location>
        <begin position="540"/>
        <end position="564"/>
    </location>
</feature>
<keyword evidence="5" id="KW-0597">Phosphoprotein</keyword>
<dbReference type="GO" id="GO:0003743">
    <property type="term" value="F:translation initiation factor activity"/>
    <property type="evidence" value="ECO:0007669"/>
    <property type="project" value="UniProtKB-KW"/>
</dbReference>
<proteinExistence type="inferred from homology"/>
<dbReference type="PANTHER" id="PTHR23253:SF9">
    <property type="entry name" value="EUKARYOTIC TRANSLATION INITIATION FACTOR 4 GAMMA 2"/>
    <property type="match status" value="1"/>
</dbReference>
<evidence type="ECO:0000256" key="3">
    <source>
        <dbReference type="ARBA" id="ARBA00022490"/>
    </source>
</evidence>
<feature type="compositionally biased region" description="Basic and acidic residues" evidence="8">
    <location>
        <begin position="852"/>
        <end position="863"/>
    </location>
</feature>
<dbReference type="EMBL" id="JAGPXD010000005">
    <property type="protein sequence ID" value="KAH7354101.1"/>
    <property type="molecule type" value="Genomic_DNA"/>
</dbReference>
<feature type="compositionally biased region" description="Low complexity" evidence="8">
    <location>
        <begin position="565"/>
        <end position="574"/>
    </location>
</feature>
<feature type="compositionally biased region" description="Polar residues" evidence="8">
    <location>
        <begin position="964"/>
        <end position="980"/>
    </location>
</feature>
<dbReference type="GO" id="GO:0010494">
    <property type="term" value="C:cytoplasmic stress granule"/>
    <property type="evidence" value="ECO:0007669"/>
    <property type="project" value="UniProtKB-ARBA"/>
</dbReference>
<feature type="region of interest" description="Disordered" evidence="8">
    <location>
        <begin position="773"/>
        <end position="887"/>
    </location>
</feature>